<dbReference type="InterPro" id="IPR029058">
    <property type="entry name" value="AB_hydrolase_fold"/>
</dbReference>
<dbReference type="EMBL" id="JAGMUV010000006">
    <property type="protein sequence ID" value="KAH7152878.1"/>
    <property type="molecule type" value="Genomic_DNA"/>
</dbReference>
<feature type="signal peptide" evidence="3">
    <location>
        <begin position="1"/>
        <end position="20"/>
    </location>
</feature>
<sequence>MKLAAASLFALVANAVLSQAASGTNYSSLDSNLTVRTSTGTFTGIIDADFPNTRQWRAIPFAGPPAGSRRWLPPQKFSSSPSKHHYANKLRPSCPQFVTAVESVWNLPITKSETTSEDCLYLAVWTPTAPPPKKWVPVLFFMTGGGFIIGGIDLPWQIPTPWVDRPQSVIIVTINYRINIFGFPNARRLANGDQNLGILDQRAALEWVRGNIAAFGGDPGRIMQWGRSAGVVSADLHAYAYHVDPTAQSYYLESGTALTMNPADDSKHFNFSFVAQHVGCAEPCGVGCEDRDGAAELDCMRRISKPVGH</sequence>
<evidence type="ECO:0000256" key="3">
    <source>
        <dbReference type="SAM" id="SignalP"/>
    </source>
</evidence>
<dbReference type="Pfam" id="PF00135">
    <property type="entry name" value="COesterase"/>
    <property type="match status" value="1"/>
</dbReference>
<dbReference type="Gene3D" id="3.40.50.1820">
    <property type="entry name" value="alpha/beta hydrolase"/>
    <property type="match status" value="1"/>
</dbReference>
<evidence type="ECO:0000313" key="6">
    <source>
        <dbReference type="Proteomes" id="UP000738349"/>
    </source>
</evidence>
<evidence type="ECO:0000259" key="4">
    <source>
        <dbReference type="Pfam" id="PF00135"/>
    </source>
</evidence>
<organism evidence="5 6">
    <name type="scientific">Dactylonectria macrodidyma</name>
    <dbReference type="NCBI Taxonomy" id="307937"/>
    <lineage>
        <taxon>Eukaryota</taxon>
        <taxon>Fungi</taxon>
        <taxon>Dikarya</taxon>
        <taxon>Ascomycota</taxon>
        <taxon>Pezizomycotina</taxon>
        <taxon>Sordariomycetes</taxon>
        <taxon>Hypocreomycetidae</taxon>
        <taxon>Hypocreales</taxon>
        <taxon>Nectriaceae</taxon>
        <taxon>Dactylonectria</taxon>
    </lineage>
</organism>
<keyword evidence="6" id="KW-1185">Reference proteome</keyword>
<keyword evidence="3" id="KW-0732">Signal</keyword>
<dbReference type="PANTHER" id="PTHR43918:SF4">
    <property type="entry name" value="CARBOXYLIC ESTER HYDROLASE"/>
    <property type="match status" value="1"/>
</dbReference>
<comment type="similarity">
    <text evidence="1">Belongs to the type-B carboxylesterase/lipase family.</text>
</comment>
<protein>
    <submittedName>
        <fullName evidence="5">Acetylcholinesterase</fullName>
    </submittedName>
</protein>
<dbReference type="AlphaFoldDB" id="A0A9P9JDA2"/>
<dbReference type="GO" id="GO:0052689">
    <property type="term" value="F:carboxylic ester hydrolase activity"/>
    <property type="evidence" value="ECO:0007669"/>
    <property type="project" value="TreeGrafter"/>
</dbReference>
<dbReference type="Proteomes" id="UP000738349">
    <property type="component" value="Unassembled WGS sequence"/>
</dbReference>
<feature type="domain" description="Carboxylesterase type B" evidence="4">
    <location>
        <begin position="33"/>
        <end position="304"/>
    </location>
</feature>
<dbReference type="SUPFAM" id="SSF53474">
    <property type="entry name" value="alpha/beta-Hydrolases"/>
    <property type="match status" value="1"/>
</dbReference>
<accession>A0A9P9JDA2</accession>
<evidence type="ECO:0000313" key="5">
    <source>
        <dbReference type="EMBL" id="KAH7152878.1"/>
    </source>
</evidence>
<dbReference type="InterPro" id="IPR002018">
    <property type="entry name" value="CarbesteraseB"/>
</dbReference>
<gene>
    <name evidence="5" type="ORF">EDB81DRAFT_931215</name>
</gene>
<keyword evidence="2" id="KW-0378">Hydrolase</keyword>
<evidence type="ECO:0000256" key="1">
    <source>
        <dbReference type="ARBA" id="ARBA00005964"/>
    </source>
</evidence>
<comment type="caution">
    <text evidence="5">The sequence shown here is derived from an EMBL/GenBank/DDBJ whole genome shotgun (WGS) entry which is preliminary data.</text>
</comment>
<proteinExistence type="inferred from homology"/>
<dbReference type="OrthoDB" id="408631at2759"/>
<feature type="chain" id="PRO_5040457923" evidence="3">
    <location>
        <begin position="21"/>
        <end position="309"/>
    </location>
</feature>
<name>A0A9P9JDA2_9HYPO</name>
<evidence type="ECO:0000256" key="2">
    <source>
        <dbReference type="ARBA" id="ARBA00022801"/>
    </source>
</evidence>
<reference evidence="5" key="1">
    <citation type="journal article" date="2021" name="Nat. Commun.">
        <title>Genetic determinants of endophytism in the Arabidopsis root mycobiome.</title>
        <authorList>
            <person name="Mesny F."/>
            <person name="Miyauchi S."/>
            <person name="Thiergart T."/>
            <person name="Pickel B."/>
            <person name="Atanasova L."/>
            <person name="Karlsson M."/>
            <person name="Huettel B."/>
            <person name="Barry K.W."/>
            <person name="Haridas S."/>
            <person name="Chen C."/>
            <person name="Bauer D."/>
            <person name="Andreopoulos W."/>
            <person name="Pangilinan J."/>
            <person name="LaButti K."/>
            <person name="Riley R."/>
            <person name="Lipzen A."/>
            <person name="Clum A."/>
            <person name="Drula E."/>
            <person name="Henrissat B."/>
            <person name="Kohler A."/>
            <person name="Grigoriev I.V."/>
            <person name="Martin F.M."/>
            <person name="Hacquard S."/>
        </authorList>
    </citation>
    <scope>NUCLEOTIDE SEQUENCE</scope>
    <source>
        <strain evidence="5">MPI-CAGE-AT-0147</strain>
    </source>
</reference>
<dbReference type="PANTHER" id="PTHR43918">
    <property type="entry name" value="ACETYLCHOLINESTERASE"/>
    <property type="match status" value="1"/>
</dbReference>
<dbReference type="InterPro" id="IPR050654">
    <property type="entry name" value="AChE-related_enzymes"/>
</dbReference>